<gene>
    <name evidence="2" type="ORF">CC78DRAFT_476307</name>
</gene>
<keyword evidence="1" id="KW-1133">Transmembrane helix</keyword>
<comment type="caution">
    <text evidence="2">The sequence shown here is derived from an EMBL/GenBank/DDBJ whole genome shotgun (WGS) entry which is preliminary data.</text>
</comment>
<keyword evidence="1" id="KW-0812">Transmembrane</keyword>
<accession>A0A9P4JY74</accession>
<name>A0A9P4JY74_9PLEO</name>
<keyword evidence="1" id="KW-0472">Membrane</keyword>
<dbReference type="OrthoDB" id="4485682at2759"/>
<proteinExistence type="predicted"/>
<dbReference type="Proteomes" id="UP000800093">
    <property type="component" value="Unassembled WGS sequence"/>
</dbReference>
<sequence length="53" mass="6477">NTFPLPNIIYNKSLIFSLYTFLFRILFYNRTFTAYNLISKEELSKLYILLKYN</sequence>
<dbReference type="Pfam" id="PF11917">
    <property type="entry name" value="DUF3435"/>
    <property type="match status" value="1"/>
</dbReference>
<reference evidence="3" key="1">
    <citation type="journal article" date="2020" name="Stud. Mycol.">
        <title>101 Dothideomycetes genomes: A test case for predicting lifestyles and emergence of pathogens.</title>
        <authorList>
            <person name="Haridas S."/>
            <person name="Albert R."/>
            <person name="Binder M."/>
            <person name="Bloem J."/>
            <person name="LaButti K."/>
            <person name="Salamov A."/>
            <person name="Andreopoulos B."/>
            <person name="Baker S."/>
            <person name="Barry K."/>
            <person name="Bills G."/>
            <person name="Bluhm B."/>
            <person name="Cannon C."/>
            <person name="Castanera R."/>
            <person name="Culley D."/>
            <person name="Daum C."/>
            <person name="Ezra D."/>
            <person name="Gonzalez J."/>
            <person name="Henrissat B."/>
            <person name="Kuo A."/>
            <person name="Liang C."/>
            <person name="Lipzen A."/>
            <person name="Lutzoni F."/>
            <person name="Magnuson J."/>
            <person name="Mondo S."/>
            <person name="Nolan M."/>
            <person name="Ohm R."/>
            <person name="Pangilinan J."/>
            <person name="Park H.-J."/>
            <person name="Ramirez L."/>
            <person name="Alfaro M."/>
            <person name="Sun H."/>
            <person name="Tritt A."/>
            <person name="Yoshinaga Y."/>
            <person name="Zwiers L.-H."/>
            <person name="Turgeon B."/>
            <person name="Goodwin S."/>
            <person name="Spatafora J."/>
            <person name="Crous P."/>
            <person name="Grigoriev I."/>
        </authorList>
    </citation>
    <scope>NUCLEOTIDE SEQUENCE [LARGE SCALE GENOMIC DNA]</scope>
    <source>
        <strain evidence="3">CBS 304.66</strain>
    </source>
</reference>
<organism evidence="2 3">
    <name type="scientific">Lojkania enalia</name>
    <dbReference type="NCBI Taxonomy" id="147567"/>
    <lineage>
        <taxon>Eukaryota</taxon>
        <taxon>Fungi</taxon>
        <taxon>Dikarya</taxon>
        <taxon>Ascomycota</taxon>
        <taxon>Pezizomycotina</taxon>
        <taxon>Dothideomycetes</taxon>
        <taxon>Pleosporomycetidae</taxon>
        <taxon>Pleosporales</taxon>
        <taxon>Pleosporales incertae sedis</taxon>
        <taxon>Lojkania</taxon>
    </lineage>
</organism>
<evidence type="ECO:0000313" key="3">
    <source>
        <dbReference type="Proteomes" id="UP000800093"/>
    </source>
</evidence>
<evidence type="ECO:0000256" key="1">
    <source>
        <dbReference type="SAM" id="Phobius"/>
    </source>
</evidence>
<evidence type="ECO:0000313" key="2">
    <source>
        <dbReference type="EMBL" id="KAF2259102.1"/>
    </source>
</evidence>
<protein>
    <submittedName>
        <fullName evidence="2">Uncharacterized protein</fullName>
    </submittedName>
</protein>
<dbReference type="EMBL" id="ML986720">
    <property type="protein sequence ID" value="KAF2259102.1"/>
    <property type="molecule type" value="Genomic_DNA"/>
</dbReference>
<keyword evidence="3" id="KW-1185">Reference proteome</keyword>
<dbReference type="AlphaFoldDB" id="A0A9P4JY74"/>
<feature type="non-terminal residue" evidence="2">
    <location>
        <position position="1"/>
    </location>
</feature>
<feature type="transmembrane region" description="Helical" evidence="1">
    <location>
        <begin position="14"/>
        <end position="38"/>
    </location>
</feature>
<dbReference type="InterPro" id="IPR021842">
    <property type="entry name" value="DUF3435"/>
</dbReference>